<dbReference type="InterPro" id="IPR041916">
    <property type="entry name" value="Anti_sigma_zinc_sf"/>
</dbReference>
<keyword evidence="3" id="KW-0472">Membrane</keyword>
<keyword evidence="6" id="KW-1185">Reference proteome</keyword>
<sequence length="237" mass="24240">MTTTPDGHERLREQLGAHALGALDDGERAEVEAHLRTCASCRAELAELLPLAGPLRHVDPDAAGTAGIATGTPPSPDGFAAVLDRLGAEDAEDAEDEPREAPRPRRRVASLLATAATAAVVGLAGVGIGLAVGAAGEPPVDPVAVQSLDPAVRATAGTIDHTWGVEMVLTASGFAEGQTYDVTVLDRAGRPVPAGAFRGTGPAEMVCRLNSSVLRDQAGGFVVTDAEGDEVLRSRFA</sequence>
<dbReference type="Proteomes" id="UP001595909">
    <property type="component" value="Unassembled WGS sequence"/>
</dbReference>
<protein>
    <submittedName>
        <fullName evidence="5">Zf-HC2 domain-containing protein</fullName>
    </submittedName>
</protein>
<gene>
    <name evidence="5" type="ORF">ACFPEL_14000</name>
</gene>
<dbReference type="InterPro" id="IPR027383">
    <property type="entry name" value="Znf_put"/>
</dbReference>
<evidence type="ECO:0000256" key="3">
    <source>
        <dbReference type="SAM" id="Phobius"/>
    </source>
</evidence>
<evidence type="ECO:0000313" key="5">
    <source>
        <dbReference type="EMBL" id="MFC4833521.1"/>
    </source>
</evidence>
<dbReference type="EMBL" id="JBHSIM010000029">
    <property type="protein sequence ID" value="MFC4833521.1"/>
    <property type="molecule type" value="Genomic_DNA"/>
</dbReference>
<dbReference type="Gene3D" id="1.10.10.1320">
    <property type="entry name" value="Anti-sigma factor, zinc-finger domain"/>
    <property type="match status" value="1"/>
</dbReference>
<evidence type="ECO:0000259" key="4">
    <source>
        <dbReference type="Pfam" id="PF13490"/>
    </source>
</evidence>
<comment type="caution">
    <text evidence="5">The sequence shown here is derived from an EMBL/GenBank/DDBJ whole genome shotgun (WGS) entry which is preliminary data.</text>
</comment>
<keyword evidence="3" id="KW-1133">Transmembrane helix</keyword>
<keyword evidence="2" id="KW-0804">Transcription</keyword>
<feature type="domain" description="Putative zinc-finger" evidence="4">
    <location>
        <begin position="11"/>
        <end position="42"/>
    </location>
</feature>
<proteinExistence type="predicted"/>
<accession>A0ABV9RH55</accession>
<organism evidence="5 6">
    <name type="scientific">Actinomycetospora chibensis</name>
    <dbReference type="NCBI Taxonomy" id="663606"/>
    <lineage>
        <taxon>Bacteria</taxon>
        <taxon>Bacillati</taxon>
        <taxon>Actinomycetota</taxon>
        <taxon>Actinomycetes</taxon>
        <taxon>Pseudonocardiales</taxon>
        <taxon>Pseudonocardiaceae</taxon>
        <taxon>Actinomycetospora</taxon>
    </lineage>
</organism>
<reference evidence="6" key="1">
    <citation type="journal article" date="2019" name="Int. J. Syst. Evol. Microbiol.">
        <title>The Global Catalogue of Microorganisms (GCM) 10K type strain sequencing project: providing services to taxonomists for standard genome sequencing and annotation.</title>
        <authorList>
            <consortium name="The Broad Institute Genomics Platform"/>
            <consortium name="The Broad Institute Genome Sequencing Center for Infectious Disease"/>
            <person name="Wu L."/>
            <person name="Ma J."/>
        </authorList>
    </citation>
    <scope>NUCLEOTIDE SEQUENCE [LARGE SCALE GENOMIC DNA]</scope>
    <source>
        <strain evidence="6">CCUG 50347</strain>
    </source>
</reference>
<keyword evidence="1" id="KW-0805">Transcription regulation</keyword>
<name>A0ABV9RH55_9PSEU</name>
<keyword evidence="3" id="KW-0812">Transmembrane</keyword>
<evidence type="ECO:0000313" key="6">
    <source>
        <dbReference type="Proteomes" id="UP001595909"/>
    </source>
</evidence>
<dbReference type="Pfam" id="PF13490">
    <property type="entry name" value="zf-HC2"/>
    <property type="match status" value="1"/>
</dbReference>
<evidence type="ECO:0000256" key="2">
    <source>
        <dbReference type="ARBA" id="ARBA00023163"/>
    </source>
</evidence>
<feature type="transmembrane region" description="Helical" evidence="3">
    <location>
        <begin position="108"/>
        <end position="132"/>
    </location>
</feature>
<evidence type="ECO:0000256" key="1">
    <source>
        <dbReference type="ARBA" id="ARBA00023015"/>
    </source>
</evidence>
<dbReference type="RefSeq" id="WP_274191562.1">
    <property type="nucleotide sequence ID" value="NZ_BAABHN010000029.1"/>
</dbReference>